<reference evidence="7" key="1">
    <citation type="submission" date="2016-11" db="EMBL/GenBank/DDBJ databases">
        <authorList>
            <person name="Varghese N."/>
            <person name="Submissions S."/>
        </authorList>
    </citation>
    <scope>NUCLEOTIDE SEQUENCE [LARGE SCALE GENOMIC DNA]</scope>
    <source>
        <strain evidence="7">DSM 12906</strain>
    </source>
</reference>
<keyword evidence="4" id="KW-1133">Transmembrane helix</keyword>
<organism evidence="6 7">
    <name type="scientific">Tessaracoccus bendigoensis DSM 12906</name>
    <dbReference type="NCBI Taxonomy" id="1123357"/>
    <lineage>
        <taxon>Bacteria</taxon>
        <taxon>Bacillati</taxon>
        <taxon>Actinomycetota</taxon>
        <taxon>Actinomycetes</taxon>
        <taxon>Propionibacteriales</taxon>
        <taxon>Propionibacteriaceae</taxon>
        <taxon>Tessaracoccus</taxon>
    </lineage>
</organism>
<dbReference type="InterPro" id="IPR027417">
    <property type="entry name" value="P-loop_NTPase"/>
</dbReference>
<dbReference type="Gene3D" id="3.40.50.300">
    <property type="entry name" value="P-loop containing nucleotide triphosphate hydrolases"/>
    <property type="match status" value="1"/>
</dbReference>
<keyword evidence="4" id="KW-0812">Transmembrane</keyword>
<evidence type="ECO:0000256" key="4">
    <source>
        <dbReference type="SAM" id="Phobius"/>
    </source>
</evidence>
<dbReference type="InterPro" id="IPR002586">
    <property type="entry name" value="CobQ/CobB/MinD/ParA_Nub-bd_dom"/>
</dbReference>
<feature type="transmembrane region" description="Helical" evidence="4">
    <location>
        <begin position="28"/>
        <end position="48"/>
    </location>
</feature>
<proteinExistence type="predicted"/>
<dbReference type="Pfam" id="PF01656">
    <property type="entry name" value="CbiA"/>
    <property type="match status" value="1"/>
</dbReference>
<feature type="domain" description="CobQ/CobB/MinD/ParA nucleotide binding" evidence="5">
    <location>
        <begin position="272"/>
        <end position="378"/>
    </location>
</feature>
<protein>
    <submittedName>
        <fullName evidence="6">Capsular exopolysaccharide family</fullName>
    </submittedName>
</protein>
<dbReference type="AlphaFoldDB" id="A0A1M6K628"/>
<evidence type="ECO:0000256" key="2">
    <source>
        <dbReference type="ARBA" id="ARBA00022840"/>
    </source>
</evidence>
<accession>A0A1M6K628</accession>
<keyword evidence="4" id="KW-0472">Membrane</keyword>
<dbReference type="EMBL" id="FQZG01000057">
    <property type="protein sequence ID" value="SHJ54401.1"/>
    <property type="molecule type" value="Genomic_DNA"/>
</dbReference>
<dbReference type="InterPro" id="IPR005702">
    <property type="entry name" value="Wzc-like_C"/>
</dbReference>
<evidence type="ECO:0000256" key="3">
    <source>
        <dbReference type="SAM" id="MobiDB-lite"/>
    </source>
</evidence>
<feature type="transmembrane region" description="Helical" evidence="4">
    <location>
        <begin position="183"/>
        <end position="204"/>
    </location>
</feature>
<evidence type="ECO:0000313" key="7">
    <source>
        <dbReference type="Proteomes" id="UP000184512"/>
    </source>
</evidence>
<keyword evidence="7" id="KW-1185">Reference proteome</keyword>
<keyword evidence="2" id="KW-0067">ATP-binding</keyword>
<dbReference type="STRING" id="1123357.SAMN02745244_02739"/>
<feature type="region of interest" description="Disordered" evidence="3">
    <location>
        <begin position="468"/>
        <end position="501"/>
    </location>
</feature>
<dbReference type="PANTHER" id="PTHR32309:SF13">
    <property type="entry name" value="FERRIC ENTEROBACTIN TRANSPORT PROTEIN FEPE"/>
    <property type="match status" value="1"/>
</dbReference>
<dbReference type="GO" id="GO:0005524">
    <property type="term" value="F:ATP binding"/>
    <property type="evidence" value="ECO:0007669"/>
    <property type="project" value="UniProtKB-KW"/>
</dbReference>
<dbReference type="InterPro" id="IPR050445">
    <property type="entry name" value="Bact_polysacc_biosynth/exp"/>
</dbReference>
<dbReference type="GO" id="GO:0004713">
    <property type="term" value="F:protein tyrosine kinase activity"/>
    <property type="evidence" value="ECO:0007669"/>
    <property type="project" value="TreeGrafter"/>
</dbReference>
<dbReference type="PANTHER" id="PTHR32309">
    <property type="entry name" value="TYROSINE-PROTEIN KINASE"/>
    <property type="match status" value="1"/>
</dbReference>
<keyword evidence="1" id="KW-0547">Nucleotide-binding</keyword>
<dbReference type="GO" id="GO:0005886">
    <property type="term" value="C:plasma membrane"/>
    <property type="evidence" value="ECO:0007669"/>
    <property type="project" value="TreeGrafter"/>
</dbReference>
<dbReference type="SUPFAM" id="SSF52540">
    <property type="entry name" value="P-loop containing nucleoside triphosphate hydrolases"/>
    <property type="match status" value="1"/>
</dbReference>
<evidence type="ECO:0000313" key="6">
    <source>
        <dbReference type="EMBL" id="SHJ54401.1"/>
    </source>
</evidence>
<gene>
    <name evidence="6" type="ORF">SAMN02745244_02739</name>
</gene>
<dbReference type="Proteomes" id="UP000184512">
    <property type="component" value="Unassembled WGS sequence"/>
</dbReference>
<dbReference type="CDD" id="cd05387">
    <property type="entry name" value="BY-kinase"/>
    <property type="match status" value="1"/>
</dbReference>
<sequence length="521" mass="54413">MAIARRKPRTGRDILDLVQLWALARRNWLTLLLATILGVAVGAGISYLQPTLYSATSVGYVVVGNSSTENAGARNPAAEKAATYLPLAESRSVAETVAQELGVQSGEVSLDAKNDGVIFEITAQAPTAEGARLMADAGIRATSVAANELETMTVTGEPTDQLVVKIAPVEPALTPSRPTSPNWARNLALGLALGLLCGFGAVVLRRSLDRRVRQADEVEELTSATALGVVPTAVELASGVSLVNDSGTAAEALRQLRTNLRFVSVDTPVRSIVVTSPSQGEGKSTIAMQLAALLAESGEPTVLIDADLRRPRVAQLFGIDGAVGLTQVVAGSLTVADALVSTSQPNLSVLPAGRIPPNPSEIVGSKRMADLIAHLSETHLVIIDAAPLLPVADAGLVSAVSDGVLLVVQHGKTLREQIALATRNLDNVDAALLGFVMNQVPKKDLGAAAFGYGYSGASPRYYYAEDDGRRRPAAEVSGARQGRGRSQSTPRPRRVAADDQRVEVVDASADAVVMEPASTQL</sequence>
<evidence type="ECO:0000256" key="1">
    <source>
        <dbReference type="ARBA" id="ARBA00022741"/>
    </source>
</evidence>
<dbReference type="NCBIfam" id="TIGR01007">
    <property type="entry name" value="eps_fam"/>
    <property type="match status" value="1"/>
</dbReference>
<name>A0A1M6K628_9ACTN</name>
<evidence type="ECO:0000259" key="5">
    <source>
        <dbReference type="Pfam" id="PF01656"/>
    </source>
</evidence>